<dbReference type="Proteomes" id="UP000247702">
    <property type="component" value="Unassembled WGS sequence"/>
</dbReference>
<dbReference type="AlphaFoldDB" id="A0A2Z6Q779"/>
<name>A0A2Z6Q779_9GLOM</name>
<protein>
    <submittedName>
        <fullName evidence="2">Uncharacterized protein</fullName>
    </submittedName>
</protein>
<evidence type="ECO:0000313" key="3">
    <source>
        <dbReference type="Proteomes" id="UP000247702"/>
    </source>
</evidence>
<evidence type="ECO:0000313" key="2">
    <source>
        <dbReference type="EMBL" id="GBB86020.1"/>
    </source>
</evidence>
<gene>
    <name evidence="2" type="ORF">RclHR1_12470001</name>
</gene>
<feature type="compositionally biased region" description="Low complexity" evidence="1">
    <location>
        <begin position="21"/>
        <end position="44"/>
    </location>
</feature>
<reference evidence="2 3" key="1">
    <citation type="submission" date="2017-11" db="EMBL/GenBank/DDBJ databases">
        <title>The genome of Rhizophagus clarus HR1 reveals common genetic basis of auxotrophy among arbuscular mycorrhizal fungi.</title>
        <authorList>
            <person name="Kobayashi Y."/>
        </authorList>
    </citation>
    <scope>NUCLEOTIDE SEQUENCE [LARGE SCALE GENOMIC DNA]</scope>
    <source>
        <strain evidence="2 3">HR1</strain>
    </source>
</reference>
<evidence type="ECO:0000256" key="1">
    <source>
        <dbReference type="SAM" id="MobiDB-lite"/>
    </source>
</evidence>
<proteinExistence type="predicted"/>
<accession>A0A2Z6Q779</accession>
<keyword evidence="3" id="KW-1185">Reference proteome</keyword>
<feature type="region of interest" description="Disordered" evidence="1">
    <location>
        <begin position="13"/>
        <end position="48"/>
    </location>
</feature>
<dbReference type="EMBL" id="BEXD01000277">
    <property type="protein sequence ID" value="GBB86020.1"/>
    <property type="molecule type" value="Genomic_DNA"/>
</dbReference>
<organism evidence="2 3">
    <name type="scientific">Rhizophagus clarus</name>
    <dbReference type="NCBI Taxonomy" id="94130"/>
    <lineage>
        <taxon>Eukaryota</taxon>
        <taxon>Fungi</taxon>
        <taxon>Fungi incertae sedis</taxon>
        <taxon>Mucoromycota</taxon>
        <taxon>Glomeromycotina</taxon>
        <taxon>Glomeromycetes</taxon>
        <taxon>Glomerales</taxon>
        <taxon>Glomeraceae</taxon>
        <taxon>Rhizophagus</taxon>
    </lineage>
</organism>
<sequence length="70" mass="7630">MESDQPKALRIKHLTALTNIPPKSTSSKTSSSESSSSESSSPSENAFKVRLDGLEELALDEIVERLSPER</sequence>
<comment type="caution">
    <text evidence="2">The sequence shown here is derived from an EMBL/GenBank/DDBJ whole genome shotgun (WGS) entry which is preliminary data.</text>
</comment>